<dbReference type="AlphaFoldDB" id="E8T448"/>
<feature type="chain" id="PRO_5003227377" description="Lipoprotein" evidence="1">
    <location>
        <begin position="22"/>
        <end position="488"/>
    </location>
</feature>
<dbReference type="RefSeq" id="WP_013538163.1">
    <property type="nucleotide sequence ID" value="NC_014926.1"/>
</dbReference>
<feature type="signal peptide" evidence="1">
    <location>
        <begin position="1"/>
        <end position="21"/>
    </location>
</feature>
<protein>
    <recommendedName>
        <fullName evidence="4">Lipoprotein</fullName>
    </recommendedName>
</protein>
<proteinExistence type="predicted"/>
<evidence type="ECO:0000256" key="1">
    <source>
        <dbReference type="SAM" id="SignalP"/>
    </source>
</evidence>
<reference evidence="2" key="1">
    <citation type="submission" date="2011-01" db="EMBL/GenBank/DDBJ databases">
        <title>Complete sequence of chromosome of Thermovibrio ammonificans HB-1.</title>
        <authorList>
            <consortium name="US DOE Joint Genome Institute"/>
            <person name="Lucas S."/>
            <person name="Copeland A."/>
            <person name="Lapidus A."/>
            <person name="Cheng J.-F."/>
            <person name="Goodwin L."/>
            <person name="Pitluck S."/>
            <person name="Davenport K."/>
            <person name="Detter J.C."/>
            <person name="Han C."/>
            <person name="Tapia R."/>
            <person name="Land M."/>
            <person name="Hauser L."/>
            <person name="Kyrpides N."/>
            <person name="Ivanova N."/>
            <person name="Ovchinnikova G."/>
            <person name="Vetriani C."/>
            <person name="Woyke T."/>
        </authorList>
    </citation>
    <scope>NUCLEOTIDE SEQUENCE [LARGE SCALE GENOMIC DNA]</scope>
    <source>
        <strain evidence="2">HB-1</strain>
    </source>
</reference>
<organism evidence="2 3">
    <name type="scientific">Thermovibrio ammonificans (strain DSM 15698 / JCM 12110 / HB-1)</name>
    <dbReference type="NCBI Taxonomy" id="648996"/>
    <lineage>
        <taxon>Bacteria</taxon>
        <taxon>Pseudomonadati</taxon>
        <taxon>Aquificota</taxon>
        <taxon>Aquificia</taxon>
        <taxon>Desulfurobacteriales</taxon>
        <taxon>Desulfurobacteriaceae</taxon>
        <taxon>Thermovibrio</taxon>
    </lineage>
</organism>
<dbReference type="eggNOG" id="ENOG5033GFE">
    <property type="taxonomic scope" value="Bacteria"/>
</dbReference>
<dbReference type="HOGENOM" id="CLU_616663_0_0_0"/>
<keyword evidence="1" id="KW-0732">Signal</keyword>
<dbReference type="OrthoDB" id="9849434at2"/>
<dbReference type="EMBL" id="CP002444">
    <property type="protein sequence ID" value="ADU97377.1"/>
    <property type="molecule type" value="Genomic_DNA"/>
</dbReference>
<name>E8T448_THEA1</name>
<dbReference type="PROSITE" id="PS51257">
    <property type="entry name" value="PROKAR_LIPOPROTEIN"/>
    <property type="match status" value="1"/>
</dbReference>
<dbReference type="KEGG" id="tam:Theam_1414"/>
<sequence>MFRKSLLGVLALFLISGCGGGGSSSVTGGRTTGNVTATYLPYLSSIDFVDCSVPSSPIKVVSGEVEGVKLFVRNASVNMADESYTDRHFNYLAFLQSGKVYRLSLLKKGKLPAPEPVSGVSGVCSFVATAADIDTDRGYVVAETAGSDGNCSTASDNEQWLLDMADLKGINLNGKEFIAFLPDSRFRVEHALFYRATAASAEICSLPGVDNCTSIVSSLSRPTLLSALSVYKHSKQGFEHYYCIDFGSGAKLYSWNGSTLGELPNGNCTGWFTMAATEDTLYGTDGSSLFVYRNGSQFQVPSPVSGATISGIEVLGHYVVIQLYGGVTPSLYYYDPQTNSTYQIASQVEPMPLPLQYKLYYVKLLTNGTEEACIWNSAEPKASPICVQDAYWAGYSVKPSGKGDDYVNALLLVENGKLYSTDLNGRRLKELGSVDSTARVFFYGIGNCLLGEELYQSGNADVLFVDLGRENSLLKVTDTPNSSEFVIY</sequence>
<gene>
    <name evidence="2" type="ordered locus">Theam_1414</name>
</gene>
<accession>E8T448</accession>
<evidence type="ECO:0000313" key="2">
    <source>
        <dbReference type="EMBL" id="ADU97377.1"/>
    </source>
</evidence>
<evidence type="ECO:0000313" key="3">
    <source>
        <dbReference type="Proteomes" id="UP000006362"/>
    </source>
</evidence>
<keyword evidence="3" id="KW-1185">Reference proteome</keyword>
<dbReference type="Proteomes" id="UP000006362">
    <property type="component" value="Chromosome"/>
</dbReference>
<evidence type="ECO:0008006" key="4">
    <source>
        <dbReference type="Google" id="ProtNLM"/>
    </source>
</evidence>